<evidence type="ECO:0000313" key="2">
    <source>
        <dbReference type="EMBL" id="SDK24759.1"/>
    </source>
</evidence>
<accession>A0A1G9ABM4</accession>
<proteinExistence type="predicted"/>
<gene>
    <name evidence="2" type="ORF">SAMN05421823_102242</name>
</gene>
<keyword evidence="1" id="KW-0472">Membrane</keyword>
<dbReference type="EMBL" id="FNFO01000002">
    <property type="protein sequence ID" value="SDK24759.1"/>
    <property type="molecule type" value="Genomic_DNA"/>
</dbReference>
<reference evidence="2 3" key="1">
    <citation type="submission" date="2016-10" db="EMBL/GenBank/DDBJ databases">
        <authorList>
            <person name="de Groot N.N."/>
        </authorList>
    </citation>
    <scope>NUCLEOTIDE SEQUENCE [LARGE SCALE GENOMIC DNA]</scope>
    <source>
        <strain evidence="2 3">DSM 25186</strain>
    </source>
</reference>
<name>A0A1G9ABM4_9BACT</name>
<organism evidence="2 3">
    <name type="scientific">Catalinimonas alkaloidigena</name>
    <dbReference type="NCBI Taxonomy" id="1075417"/>
    <lineage>
        <taxon>Bacteria</taxon>
        <taxon>Pseudomonadati</taxon>
        <taxon>Bacteroidota</taxon>
        <taxon>Cytophagia</taxon>
        <taxon>Cytophagales</taxon>
        <taxon>Catalimonadaceae</taxon>
        <taxon>Catalinimonas</taxon>
    </lineage>
</organism>
<evidence type="ECO:0000313" key="3">
    <source>
        <dbReference type="Proteomes" id="UP000198510"/>
    </source>
</evidence>
<dbReference type="STRING" id="1075417.SAMN05421823_102242"/>
<dbReference type="AlphaFoldDB" id="A0A1G9ABM4"/>
<keyword evidence="3" id="KW-1185">Reference proteome</keyword>
<keyword evidence="1" id="KW-0812">Transmembrane</keyword>
<evidence type="ECO:0000256" key="1">
    <source>
        <dbReference type="SAM" id="Phobius"/>
    </source>
</evidence>
<dbReference type="Proteomes" id="UP000198510">
    <property type="component" value="Unassembled WGS sequence"/>
</dbReference>
<protein>
    <submittedName>
        <fullName evidence="2">Uncharacterized protein</fullName>
    </submittedName>
</protein>
<sequence length="55" mass="6363">MSSKLKGKVWRTHRRHKAELRLSLFQHLALMFDFVWIVSAGKPPVSDAFPRAGTR</sequence>
<keyword evidence="1" id="KW-1133">Transmembrane helix</keyword>
<feature type="transmembrane region" description="Helical" evidence="1">
    <location>
        <begin position="20"/>
        <end position="39"/>
    </location>
</feature>